<proteinExistence type="predicted"/>
<evidence type="ECO:0000256" key="1">
    <source>
        <dbReference type="SAM" id="Coils"/>
    </source>
</evidence>
<feature type="domain" description="M23ase beta-sheet core" evidence="4">
    <location>
        <begin position="310"/>
        <end position="403"/>
    </location>
</feature>
<dbReference type="SUPFAM" id="SSF51261">
    <property type="entry name" value="Duplicated hybrid motif"/>
    <property type="match status" value="1"/>
</dbReference>
<evidence type="ECO:0000259" key="4">
    <source>
        <dbReference type="Pfam" id="PF01551"/>
    </source>
</evidence>
<dbReference type="GO" id="GO:0004222">
    <property type="term" value="F:metalloendopeptidase activity"/>
    <property type="evidence" value="ECO:0007669"/>
    <property type="project" value="TreeGrafter"/>
</dbReference>
<evidence type="ECO:0000313" key="5">
    <source>
        <dbReference type="EMBL" id="TWI05357.1"/>
    </source>
</evidence>
<dbReference type="Gene3D" id="6.10.250.3150">
    <property type="match status" value="1"/>
</dbReference>
<comment type="caution">
    <text evidence="5">The sequence shown here is derived from an EMBL/GenBank/DDBJ whole genome shotgun (WGS) entry which is preliminary data.</text>
</comment>
<dbReference type="InterPro" id="IPR011055">
    <property type="entry name" value="Dup_hybrid_motif"/>
</dbReference>
<dbReference type="FunFam" id="2.70.70.10:FF:000003">
    <property type="entry name" value="Murein hydrolase activator EnvC"/>
    <property type="match status" value="1"/>
</dbReference>
<feature type="chain" id="PRO_5021763916" evidence="3">
    <location>
        <begin position="24"/>
        <end position="409"/>
    </location>
</feature>
<evidence type="ECO:0000256" key="2">
    <source>
        <dbReference type="SAM" id="MobiDB-lite"/>
    </source>
</evidence>
<feature type="coiled-coil region" evidence="1">
    <location>
        <begin position="156"/>
        <end position="197"/>
    </location>
</feature>
<feature type="compositionally biased region" description="Basic and acidic residues" evidence="2">
    <location>
        <begin position="244"/>
        <end position="257"/>
    </location>
</feature>
<dbReference type="PANTHER" id="PTHR21666:SF270">
    <property type="entry name" value="MUREIN HYDROLASE ACTIVATOR ENVC"/>
    <property type="match status" value="1"/>
</dbReference>
<accession>A0A562LCI3</accession>
<keyword evidence="3" id="KW-0732">Signal</keyword>
<dbReference type="InterPro" id="IPR050570">
    <property type="entry name" value="Cell_wall_metabolism_enzyme"/>
</dbReference>
<evidence type="ECO:0000256" key="3">
    <source>
        <dbReference type="SAM" id="SignalP"/>
    </source>
</evidence>
<sequence length="409" mass="44353">MPTPRTALAGVLLALLGTAGAPAQDRNTTERKLETVKRELESVAAERRKLEGERGSASRQLREVDERVGQSARSLRETERRMGSDEASLLELQRQRDELQVRVAGHRDELAKLLRAAYVQGGAAPLKVMLAQDRVADASRVLVYHRYAQQDRAKRIAALTRELQALEAVERDVVQRRSSLESARAEQRQQLLVLEQDRKARATLVAELDSRYRDQRSREQALGRDAKGLEQLLRRLRAAAARAETQRKAAAAREARQARAGSGKTGGASTPRRATTVGSAPPPQVGGLGWPVAGALLAGFGATMPDGHRSDGLLIGAGAGSNVSAVADGGVVYAEWMTGYGLLLIVDHGNGYMSLYAHNDALLRDVGDRVRKGQPVATVGSSGGHGRPALYFELRRNGQPVNPGVWLRR</sequence>
<keyword evidence="6" id="KW-1185">Reference proteome</keyword>
<evidence type="ECO:0000313" key="6">
    <source>
        <dbReference type="Proteomes" id="UP000316471"/>
    </source>
</evidence>
<organism evidence="5 6">
    <name type="scientific">Aerolutibacter ruishenii</name>
    <dbReference type="NCBI Taxonomy" id="686800"/>
    <lineage>
        <taxon>Bacteria</taxon>
        <taxon>Pseudomonadati</taxon>
        <taxon>Pseudomonadota</taxon>
        <taxon>Gammaproteobacteria</taxon>
        <taxon>Lysobacterales</taxon>
        <taxon>Lysobacteraceae</taxon>
        <taxon>Aerolutibacter</taxon>
    </lineage>
</organism>
<protein>
    <submittedName>
        <fullName evidence="5">Septal ring factor EnvC (AmiA/AmiB activator)</fullName>
    </submittedName>
</protein>
<reference evidence="5 6" key="1">
    <citation type="journal article" date="2015" name="Stand. Genomic Sci.">
        <title>Genomic Encyclopedia of Bacterial and Archaeal Type Strains, Phase III: the genomes of soil and plant-associated and newly described type strains.</title>
        <authorList>
            <person name="Whitman W.B."/>
            <person name="Woyke T."/>
            <person name="Klenk H.P."/>
            <person name="Zhou Y."/>
            <person name="Lilburn T.G."/>
            <person name="Beck B.J."/>
            <person name="De Vos P."/>
            <person name="Vandamme P."/>
            <person name="Eisen J.A."/>
            <person name="Garrity G."/>
            <person name="Hugenholtz P."/>
            <person name="Kyrpides N.C."/>
        </authorList>
    </citation>
    <scope>NUCLEOTIDE SEQUENCE [LARGE SCALE GENOMIC DNA]</scope>
    <source>
        <strain evidence="5 6">CGMCC 1.10136</strain>
    </source>
</reference>
<dbReference type="InterPro" id="IPR016047">
    <property type="entry name" value="M23ase_b-sheet_dom"/>
</dbReference>
<feature type="region of interest" description="Disordered" evidence="2">
    <location>
        <begin position="47"/>
        <end position="88"/>
    </location>
</feature>
<keyword evidence="1" id="KW-0175">Coiled coil</keyword>
<dbReference type="CDD" id="cd12797">
    <property type="entry name" value="M23_peptidase"/>
    <property type="match status" value="1"/>
</dbReference>
<dbReference type="Proteomes" id="UP000316471">
    <property type="component" value="Unassembled WGS sequence"/>
</dbReference>
<dbReference type="RefSeq" id="WP_144817188.1">
    <property type="nucleotide sequence ID" value="NZ_VLKP01000023.1"/>
</dbReference>
<gene>
    <name evidence="5" type="ORF">IP93_03100</name>
</gene>
<dbReference type="Gene3D" id="2.70.70.10">
    <property type="entry name" value="Glucose Permease (Domain IIA)"/>
    <property type="match status" value="1"/>
</dbReference>
<dbReference type="OrthoDB" id="9784703at2"/>
<dbReference type="Pfam" id="PF01551">
    <property type="entry name" value="Peptidase_M23"/>
    <property type="match status" value="1"/>
</dbReference>
<feature type="region of interest" description="Disordered" evidence="2">
    <location>
        <begin position="244"/>
        <end position="285"/>
    </location>
</feature>
<feature type="signal peptide" evidence="3">
    <location>
        <begin position="1"/>
        <end position="23"/>
    </location>
</feature>
<dbReference type="PANTHER" id="PTHR21666">
    <property type="entry name" value="PEPTIDASE-RELATED"/>
    <property type="match status" value="1"/>
</dbReference>
<name>A0A562LCI3_9GAMM</name>
<feature type="compositionally biased region" description="Basic and acidic residues" evidence="2">
    <location>
        <begin position="47"/>
        <end position="84"/>
    </location>
</feature>
<dbReference type="EMBL" id="VLKP01000023">
    <property type="protein sequence ID" value="TWI05357.1"/>
    <property type="molecule type" value="Genomic_DNA"/>
</dbReference>
<dbReference type="AlphaFoldDB" id="A0A562LCI3"/>